<reference evidence="1 2" key="1">
    <citation type="submission" date="2019-03" db="EMBL/GenBank/DDBJ databases">
        <title>First draft genome of Liparis tanakae, snailfish: a comprehensive survey of snailfish specific genes.</title>
        <authorList>
            <person name="Kim W."/>
            <person name="Song I."/>
            <person name="Jeong J.-H."/>
            <person name="Kim D."/>
            <person name="Kim S."/>
            <person name="Ryu S."/>
            <person name="Song J.Y."/>
            <person name="Lee S.K."/>
        </authorList>
    </citation>
    <scope>NUCLEOTIDE SEQUENCE [LARGE SCALE GENOMIC DNA]</scope>
    <source>
        <tissue evidence="1">Muscle</tissue>
    </source>
</reference>
<keyword evidence="2" id="KW-1185">Reference proteome</keyword>
<accession>A0A4Z2E4Z1</accession>
<dbReference type="EMBL" id="SRLO01017671">
    <property type="protein sequence ID" value="TNN23684.1"/>
    <property type="molecule type" value="Genomic_DNA"/>
</dbReference>
<protein>
    <submittedName>
        <fullName evidence="1">Uncharacterized protein</fullName>
    </submittedName>
</protein>
<dbReference type="Proteomes" id="UP000314294">
    <property type="component" value="Unassembled WGS sequence"/>
</dbReference>
<name>A0A4Z2E4Z1_9TELE</name>
<evidence type="ECO:0000313" key="1">
    <source>
        <dbReference type="EMBL" id="TNN23684.1"/>
    </source>
</evidence>
<dbReference type="AlphaFoldDB" id="A0A4Z2E4Z1"/>
<proteinExistence type="predicted"/>
<sequence length="79" mass="8409">MPWSPPIGPAATGGDSDTGCQSAAASLVGRIGFSPSGLRTCFITSVDQENLWSSCTWSVELVTGASELHVRLRRVFRLI</sequence>
<gene>
    <name evidence="1" type="ORF">EYF80_066194</name>
</gene>
<comment type="caution">
    <text evidence="1">The sequence shown here is derived from an EMBL/GenBank/DDBJ whole genome shotgun (WGS) entry which is preliminary data.</text>
</comment>
<organism evidence="1 2">
    <name type="scientific">Liparis tanakae</name>
    <name type="common">Tanaka's snailfish</name>
    <dbReference type="NCBI Taxonomy" id="230148"/>
    <lineage>
        <taxon>Eukaryota</taxon>
        <taxon>Metazoa</taxon>
        <taxon>Chordata</taxon>
        <taxon>Craniata</taxon>
        <taxon>Vertebrata</taxon>
        <taxon>Euteleostomi</taxon>
        <taxon>Actinopterygii</taxon>
        <taxon>Neopterygii</taxon>
        <taxon>Teleostei</taxon>
        <taxon>Neoteleostei</taxon>
        <taxon>Acanthomorphata</taxon>
        <taxon>Eupercaria</taxon>
        <taxon>Perciformes</taxon>
        <taxon>Cottioidei</taxon>
        <taxon>Cottales</taxon>
        <taxon>Liparidae</taxon>
        <taxon>Liparis</taxon>
    </lineage>
</organism>
<evidence type="ECO:0000313" key="2">
    <source>
        <dbReference type="Proteomes" id="UP000314294"/>
    </source>
</evidence>